<keyword evidence="2" id="KW-0812">Transmembrane</keyword>
<protein>
    <submittedName>
        <fullName evidence="3">Uncharacterized protein</fullName>
    </submittedName>
</protein>
<feature type="region of interest" description="Disordered" evidence="1">
    <location>
        <begin position="188"/>
        <end position="241"/>
    </location>
</feature>
<reference evidence="3 4" key="1">
    <citation type="submission" date="2020-08" db="EMBL/GenBank/DDBJ databases">
        <title>Genomic Encyclopedia of Type Strains, Phase IV (KMG-V): Genome sequencing to study the core and pangenomes of soil and plant-associated prokaryotes.</title>
        <authorList>
            <person name="Whitman W."/>
        </authorList>
    </citation>
    <scope>NUCLEOTIDE SEQUENCE [LARGE SCALE GENOMIC DNA]</scope>
    <source>
        <strain evidence="3 4">X5P3</strain>
    </source>
</reference>
<name>A0A7W8EAA8_9BACT</name>
<dbReference type="EMBL" id="JACHIO010000005">
    <property type="protein sequence ID" value="MBB5063245.1"/>
    <property type="molecule type" value="Genomic_DNA"/>
</dbReference>
<feature type="compositionally biased region" description="Basic and acidic residues" evidence="1">
    <location>
        <begin position="205"/>
        <end position="214"/>
    </location>
</feature>
<organism evidence="3 4">
    <name type="scientific">Granulicella mallensis</name>
    <dbReference type="NCBI Taxonomy" id="940614"/>
    <lineage>
        <taxon>Bacteria</taxon>
        <taxon>Pseudomonadati</taxon>
        <taxon>Acidobacteriota</taxon>
        <taxon>Terriglobia</taxon>
        <taxon>Terriglobales</taxon>
        <taxon>Acidobacteriaceae</taxon>
        <taxon>Granulicella</taxon>
    </lineage>
</organism>
<evidence type="ECO:0000313" key="4">
    <source>
        <dbReference type="Proteomes" id="UP000584867"/>
    </source>
</evidence>
<evidence type="ECO:0000256" key="2">
    <source>
        <dbReference type="SAM" id="Phobius"/>
    </source>
</evidence>
<keyword evidence="2" id="KW-1133">Transmembrane helix</keyword>
<keyword evidence="2" id="KW-0472">Membrane</keyword>
<feature type="transmembrane region" description="Helical" evidence="2">
    <location>
        <begin position="21"/>
        <end position="42"/>
    </location>
</feature>
<proteinExistence type="predicted"/>
<accession>A0A7W8EAA8</accession>
<dbReference type="AlphaFoldDB" id="A0A7W8EAA8"/>
<gene>
    <name evidence="3" type="ORF">HDF15_001585</name>
</gene>
<evidence type="ECO:0000256" key="1">
    <source>
        <dbReference type="SAM" id="MobiDB-lite"/>
    </source>
</evidence>
<dbReference type="RefSeq" id="WP_184254241.1">
    <property type="nucleotide sequence ID" value="NZ_JACHIO010000005.1"/>
</dbReference>
<dbReference type="Proteomes" id="UP000584867">
    <property type="component" value="Unassembled WGS sequence"/>
</dbReference>
<evidence type="ECO:0000313" key="3">
    <source>
        <dbReference type="EMBL" id="MBB5063245.1"/>
    </source>
</evidence>
<sequence>MADTSDRLNPPRRVFHWLRHPFLLIVLGLLLYWGCSFLYHLVVPRPIAAVSPANPNGEWIGELTMDGRRWEPSLQGDTPGPHRHAILRFRLEDADSFMDTHHGPGTMIILGEGITRTFRAINWESHPDGSIRFGIDATPDVVLSEFSCEADGNILTCKTGDPLEHRLTLRPGTDADANALLHRVEQQAANEPSLPPLATAPSVSDFERELHRQEQEDDQEEQNEDNSAASPHHAQTKHRPH</sequence>
<feature type="compositionally biased region" description="Acidic residues" evidence="1">
    <location>
        <begin position="215"/>
        <end position="224"/>
    </location>
</feature>
<comment type="caution">
    <text evidence="3">The sequence shown here is derived from an EMBL/GenBank/DDBJ whole genome shotgun (WGS) entry which is preliminary data.</text>
</comment>